<organism evidence="1 2">
    <name type="scientific">Lucilia cuprina</name>
    <name type="common">Green bottle fly</name>
    <name type="synonym">Australian sheep blowfly</name>
    <dbReference type="NCBI Taxonomy" id="7375"/>
    <lineage>
        <taxon>Eukaryota</taxon>
        <taxon>Metazoa</taxon>
        <taxon>Ecdysozoa</taxon>
        <taxon>Arthropoda</taxon>
        <taxon>Hexapoda</taxon>
        <taxon>Insecta</taxon>
        <taxon>Pterygota</taxon>
        <taxon>Neoptera</taxon>
        <taxon>Endopterygota</taxon>
        <taxon>Diptera</taxon>
        <taxon>Brachycera</taxon>
        <taxon>Muscomorpha</taxon>
        <taxon>Oestroidea</taxon>
        <taxon>Calliphoridae</taxon>
        <taxon>Luciliinae</taxon>
        <taxon>Lucilia</taxon>
    </lineage>
</organism>
<evidence type="ECO:0000313" key="1">
    <source>
        <dbReference type="EMBL" id="KNC31975.1"/>
    </source>
</evidence>
<gene>
    <name evidence="1" type="ORF">FF38_00458</name>
</gene>
<dbReference type="AlphaFoldDB" id="A0A0L0CIA4"/>
<reference evidence="1 2" key="1">
    <citation type="journal article" date="2015" name="Nat. Commun.">
        <title>Lucilia cuprina genome unlocks parasitic fly biology to underpin future interventions.</title>
        <authorList>
            <person name="Anstead C.A."/>
            <person name="Korhonen P.K."/>
            <person name="Young N.D."/>
            <person name="Hall R.S."/>
            <person name="Jex A.R."/>
            <person name="Murali S.C."/>
            <person name="Hughes D.S."/>
            <person name="Lee S.F."/>
            <person name="Perry T."/>
            <person name="Stroehlein A.J."/>
            <person name="Ansell B.R."/>
            <person name="Breugelmans B."/>
            <person name="Hofmann A."/>
            <person name="Qu J."/>
            <person name="Dugan S."/>
            <person name="Lee S.L."/>
            <person name="Chao H."/>
            <person name="Dinh H."/>
            <person name="Han Y."/>
            <person name="Doddapaneni H.V."/>
            <person name="Worley K.C."/>
            <person name="Muzny D.M."/>
            <person name="Ioannidis P."/>
            <person name="Waterhouse R.M."/>
            <person name="Zdobnov E.M."/>
            <person name="James P.J."/>
            <person name="Bagnall N.H."/>
            <person name="Kotze A.C."/>
            <person name="Gibbs R.A."/>
            <person name="Richards S."/>
            <person name="Batterham P."/>
            <person name="Gasser R.B."/>
        </authorList>
    </citation>
    <scope>NUCLEOTIDE SEQUENCE [LARGE SCALE GENOMIC DNA]</scope>
    <source>
        <strain evidence="1 2">LS</strain>
        <tissue evidence="1">Full body</tissue>
    </source>
</reference>
<sequence length="69" mass="8102">MYTYMILAYADDIDIIVREVTAVFIRIEKESVKVELTWNECKTNVIMSMDFVTLLSRIELVVALIFMIH</sequence>
<dbReference type="EMBL" id="JRES01000356">
    <property type="protein sequence ID" value="KNC31975.1"/>
    <property type="molecule type" value="Genomic_DNA"/>
</dbReference>
<proteinExistence type="predicted"/>
<evidence type="ECO:0008006" key="3">
    <source>
        <dbReference type="Google" id="ProtNLM"/>
    </source>
</evidence>
<name>A0A0L0CIA4_LUCCU</name>
<evidence type="ECO:0000313" key="2">
    <source>
        <dbReference type="Proteomes" id="UP000037069"/>
    </source>
</evidence>
<dbReference type="Proteomes" id="UP000037069">
    <property type="component" value="Unassembled WGS sequence"/>
</dbReference>
<accession>A0A0L0CIA4</accession>
<protein>
    <recommendedName>
        <fullName evidence="3">Reverse transcriptase domain-containing protein</fullName>
    </recommendedName>
</protein>
<keyword evidence="2" id="KW-1185">Reference proteome</keyword>
<comment type="caution">
    <text evidence="1">The sequence shown here is derived from an EMBL/GenBank/DDBJ whole genome shotgun (WGS) entry which is preliminary data.</text>
</comment>